<reference evidence="1 2" key="1">
    <citation type="journal article" date="2020" name="ISME J.">
        <title>Comparative genomics reveals insights into cyanobacterial evolution and habitat adaptation.</title>
        <authorList>
            <person name="Chen M.Y."/>
            <person name="Teng W.K."/>
            <person name="Zhao L."/>
            <person name="Hu C.X."/>
            <person name="Zhou Y.K."/>
            <person name="Han B.P."/>
            <person name="Song L.R."/>
            <person name="Shu W.S."/>
        </authorList>
    </citation>
    <scope>NUCLEOTIDE SEQUENCE [LARGE SCALE GENOMIC DNA]</scope>
    <source>
        <strain evidence="1 2">FACHB-1370</strain>
    </source>
</reference>
<evidence type="ECO:0000313" key="2">
    <source>
        <dbReference type="Proteomes" id="UP000641954"/>
    </source>
</evidence>
<gene>
    <name evidence="1" type="ORF">H6G72_06225</name>
</gene>
<name>A0ABR8E9E0_9CYAN</name>
<evidence type="ECO:0000313" key="1">
    <source>
        <dbReference type="EMBL" id="MBD2543454.1"/>
    </source>
</evidence>
<keyword evidence="2" id="KW-1185">Reference proteome</keyword>
<proteinExistence type="predicted"/>
<dbReference type="RefSeq" id="WP_054464438.1">
    <property type="nucleotide sequence ID" value="NZ_JACJSK010000006.1"/>
</dbReference>
<protein>
    <submittedName>
        <fullName evidence="1">Uncharacterized protein</fullName>
    </submittedName>
</protein>
<dbReference type="Proteomes" id="UP000641954">
    <property type="component" value="Unassembled WGS sequence"/>
</dbReference>
<dbReference type="EMBL" id="JACJSK010000006">
    <property type="protein sequence ID" value="MBD2543454.1"/>
    <property type="molecule type" value="Genomic_DNA"/>
</dbReference>
<organism evidence="1 2">
    <name type="scientific">Planktothricoides raciborskii FACHB-1370</name>
    <dbReference type="NCBI Taxonomy" id="2949576"/>
    <lineage>
        <taxon>Bacteria</taxon>
        <taxon>Bacillati</taxon>
        <taxon>Cyanobacteriota</taxon>
        <taxon>Cyanophyceae</taxon>
        <taxon>Oscillatoriophycideae</taxon>
        <taxon>Oscillatoriales</taxon>
        <taxon>Oscillatoriaceae</taxon>
        <taxon>Planktothricoides</taxon>
    </lineage>
</organism>
<sequence>MNSKNIENFSCQHCMHYRAFTTRGEFCQLLFVPVHSELIGCSFYVQKMTNISTYSHAPYTYPMIHPLIEPLISEVVNYEHNFSHQAQIMPG</sequence>
<comment type="caution">
    <text evidence="1">The sequence shown here is derived from an EMBL/GenBank/DDBJ whole genome shotgun (WGS) entry which is preliminary data.</text>
</comment>
<accession>A0ABR8E9E0</accession>